<accession>A0A170WAG0</accession>
<proteinExistence type="predicted"/>
<protein>
    <submittedName>
        <fullName evidence="3">Laminin subunit alpha</fullName>
    </submittedName>
</protein>
<organism evidence="3">
    <name type="scientific">Triatoma infestans</name>
    <name type="common">Assassin bug</name>
    <dbReference type="NCBI Taxonomy" id="30076"/>
    <lineage>
        <taxon>Eukaryota</taxon>
        <taxon>Metazoa</taxon>
        <taxon>Ecdysozoa</taxon>
        <taxon>Arthropoda</taxon>
        <taxon>Hexapoda</taxon>
        <taxon>Insecta</taxon>
        <taxon>Pterygota</taxon>
        <taxon>Neoptera</taxon>
        <taxon>Paraneoptera</taxon>
        <taxon>Hemiptera</taxon>
        <taxon>Heteroptera</taxon>
        <taxon>Panheteroptera</taxon>
        <taxon>Cimicomorpha</taxon>
        <taxon>Reduviidae</taxon>
        <taxon>Triatominae</taxon>
        <taxon>Triatoma</taxon>
    </lineage>
</organism>
<comment type="caution">
    <text evidence="1">Lacks conserved residue(s) required for the propagation of feature annotation.</text>
</comment>
<evidence type="ECO:0000313" key="3">
    <source>
        <dbReference type="EMBL" id="JAR97372.1"/>
    </source>
</evidence>
<dbReference type="EMBL" id="GEMB01005952">
    <property type="protein sequence ID" value="JAR97372.1"/>
    <property type="molecule type" value="Transcribed_RNA"/>
</dbReference>
<dbReference type="SUPFAM" id="SSF49899">
    <property type="entry name" value="Concanavalin A-like lectins/glucanases"/>
    <property type="match status" value="1"/>
</dbReference>
<reference evidence="3" key="2">
    <citation type="journal article" date="2017" name="J. Med. Entomol.">
        <title>Transcriptome Analysis of the Triatoma infestans (Hemiptera: Reduviidae) Integument.</title>
        <authorList>
            <person name="Calderon-Fernandez G.M."/>
            <person name="Moriconi D.E."/>
            <person name="Dulbecco A.B."/>
            <person name="Juarez M.P."/>
        </authorList>
    </citation>
    <scope>NUCLEOTIDE SEQUENCE</scope>
    <source>
        <strain evidence="3">Int1</strain>
        <tissue evidence="3">Integument</tissue>
    </source>
</reference>
<reference evidence="3" key="1">
    <citation type="submission" date="2016-04" db="EMBL/GenBank/DDBJ databases">
        <authorList>
            <person name="Calderon-Fernandez G.M.Sr."/>
        </authorList>
    </citation>
    <scope>NUCLEOTIDE SEQUENCE</scope>
    <source>
        <strain evidence="3">Int1</strain>
        <tissue evidence="3">Integument</tissue>
    </source>
</reference>
<dbReference type="InterPro" id="IPR013320">
    <property type="entry name" value="ConA-like_dom_sf"/>
</dbReference>
<sequence length="79" mass="9334">MGYYFYPKRNNFMSIEIREGKIFYQFNLGEGLATMFSSETYNDGKWHQVETSRLEKVGVLKVDGKFIEPSFLHLEEIID</sequence>
<dbReference type="CDD" id="cd00110">
    <property type="entry name" value="LamG"/>
    <property type="match status" value="1"/>
</dbReference>
<dbReference type="Gene3D" id="2.60.120.200">
    <property type="match status" value="1"/>
</dbReference>
<dbReference type="PROSITE" id="PS50025">
    <property type="entry name" value="LAM_G_DOMAIN"/>
    <property type="match status" value="1"/>
</dbReference>
<feature type="domain" description="Laminin G" evidence="2">
    <location>
        <begin position="1"/>
        <end position="79"/>
    </location>
</feature>
<evidence type="ECO:0000256" key="1">
    <source>
        <dbReference type="PROSITE-ProRule" id="PRU00122"/>
    </source>
</evidence>
<name>A0A170WAG0_TRIIF</name>
<dbReference type="AlphaFoldDB" id="A0A170WAG0"/>
<dbReference type="Pfam" id="PF00054">
    <property type="entry name" value="Laminin_G_1"/>
    <property type="match status" value="1"/>
</dbReference>
<evidence type="ECO:0000259" key="2">
    <source>
        <dbReference type="PROSITE" id="PS50025"/>
    </source>
</evidence>
<dbReference type="InterPro" id="IPR001791">
    <property type="entry name" value="Laminin_G"/>
</dbReference>